<dbReference type="PATRIC" id="fig|1121326.3.peg.5979"/>
<gene>
    <name evidence="1" type="ORF">CLMAG_59120</name>
</gene>
<evidence type="ECO:0000313" key="1">
    <source>
        <dbReference type="EMBL" id="KZL88819.1"/>
    </source>
</evidence>
<evidence type="ECO:0000313" key="2">
    <source>
        <dbReference type="Proteomes" id="UP000076603"/>
    </source>
</evidence>
<accession>A0A162QQ99</accession>
<reference evidence="1 2" key="1">
    <citation type="submission" date="2016-04" db="EMBL/GenBank/DDBJ databases">
        <title>Genome sequence of Clostridium magnum DSM 2767.</title>
        <authorList>
            <person name="Poehlein A."/>
            <person name="Uhlig R."/>
            <person name="Fischer R."/>
            <person name="Bahl H."/>
            <person name="Daniel R."/>
        </authorList>
    </citation>
    <scope>NUCLEOTIDE SEQUENCE [LARGE SCALE GENOMIC DNA]</scope>
    <source>
        <strain evidence="1 2">DSM 2767</strain>
    </source>
</reference>
<dbReference type="Proteomes" id="UP000076603">
    <property type="component" value="Unassembled WGS sequence"/>
</dbReference>
<dbReference type="AlphaFoldDB" id="A0A162QQ99"/>
<name>A0A162QQ99_9CLOT</name>
<protein>
    <submittedName>
        <fullName evidence="1">Uncharacterized protein</fullName>
    </submittedName>
</protein>
<dbReference type="STRING" id="1121326.CLMAG_59120"/>
<sequence>MLVIDDIALKYAKKIKGCFVIKVGVTTGG</sequence>
<proteinExistence type="predicted"/>
<dbReference type="EMBL" id="LWAE01000014">
    <property type="protein sequence ID" value="KZL88819.1"/>
    <property type="molecule type" value="Genomic_DNA"/>
</dbReference>
<keyword evidence="2" id="KW-1185">Reference proteome</keyword>
<comment type="caution">
    <text evidence="1">The sequence shown here is derived from an EMBL/GenBank/DDBJ whole genome shotgun (WGS) entry which is preliminary data.</text>
</comment>
<organism evidence="1 2">
    <name type="scientific">Clostridium magnum DSM 2767</name>
    <dbReference type="NCBI Taxonomy" id="1121326"/>
    <lineage>
        <taxon>Bacteria</taxon>
        <taxon>Bacillati</taxon>
        <taxon>Bacillota</taxon>
        <taxon>Clostridia</taxon>
        <taxon>Eubacteriales</taxon>
        <taxon>Clostridiaceae</taxon>
        <taxon>Clostridium</taxon>
    </lineage>
</organism>